<protein>
    <submittedName>
        <fullName evidence="3">Uncharacterized protein LOC109614036</fullName>
    </submittedName>
</protein>
<gene>
    <name evidence="3" type="primary">LOC109614036</name>
</gene>
<dbReference type="Proteomes" id="UP001652621">
    <property type="component" value="Unplaced"/>
</dbReference>
<reference evidence="3" key="1">
    <citation type="submission" date="2025-08" db="UniProtKB">
        <authorList>
            <consortium name="RefSeq"/>
        </authorList>
    </citation>
    <scope>IDENTIFICATION</scope>
    <source>
        <strain evidence="3">Aabys</strain>
        <tissue evidence="3">Whole body</tissue>
    </source>
</reference>
<accession>A0A9J7DKT1</accession>
<evidence type="ECO:0000256" key="1">
    <source>
        <dbReference type="SAM" id="MobiDB-lite"/>
    </source>
</evidence>
<keyword evidence="2" id="KW-1185">Reference proteome</keyword>
<evidence type="ECO:0000313" key="3">
    <source>
        <dbReference type="RefSeq" id="XP_019894812.2"/>
    </source>
</evidence>
<dbReference type="PANTHER" id="PTHR47331:SF5">
    <property type="entry name" value="RIBONUCLEASE H"/>
    <property type="match status" value="1"/>
</dbReference>
<organism evidence="2 3">
    <name type="scientific">Musca domestica</name>
    <name type="common">House fly</name>
    <dbReference type="NCBI Taxonomy" id="7370"/>
    <lineage>
        <taxon>Eukaryota</taxon>
        <taxon>Metazoa</taxon>
        <taxon>Ecdysozoa</taxon>
        <taxon>Arthropoda</taxon>
        <taxon>Hexapoda</taxon>
        <taxon>Insecta</taxon>
        <taxon>Pterygota</taxon>
        <taxon>Neoptera</taxon>
        <taxon>Endopterygota</taxon>
        <taxon>Diptera</taxon>
        <taxon>Brachycera</taxon>
        <taxon>Muscomorpha</taxon>
        <taxon>Muscoidea</taxon>
        <taxon>Muscidae</taxon>
        <taxon>Musca</taxon>
    </lineage>
</organism>
<dbReference type="PANTHER" id="PTHR47331">
    <property type="entry name" value="PHD-TYPE DOMAIN-CONTAINING PROTEIN"/>
    <property type="match status" value="1"/>
</dbReference>
<feature type="compositionally biased region" description="Polar residues" evidence="1">
    <location>
        <begin position="29"/>
        <end position="39"/>
    </location>
</feature>
<dbReference type="OrthoDB" id="8033738at2759"/>
<dbReference type="VEuPathDB" id="VectorBase:MDOMA2_013709"/>
<dbReference type="RefSeq" id="XP_019894812.2">
    <property type="nucleotide sequence ID" value="XM_020039253.2"/>
</dbReference>
<feature type="compositionally biased region" description="Low complexity" evidence="1">
    <location>
        <begin position="17"/>
        <end position="27"/>
    </location>
</feature>
<proteinExistence type="predicted"/>
<feature type="region of interest" description="Disordered" evidence="1">
    <location>
        <begin position="17"/>
        <end position="39"/>
    </location>
</feature>
<dbReference type="KEGG" id="mde:109614036"/>
<dbReference type="GeneID" id="109614036"/>
<sequence>MRNTDASLKLNRNEVSSDIVVSSSPASPGQKNHNSSPRVSPNSCCILCSEQQHILYACPRFVNGTPVERFKLVKRHRLCVNCLRKGHEVKNCSSRFCRKCSQRHHTLLHRDRSIVSSPSQIVTPRNSNLSSSAPSFRPRNVIVNSNRTPASNTIDSVASVGNVVRQSFYVTQNKTVLLGTAMVNIVHHGAPFPARALIDPASESSFISERLQKNLNLSVKSTNSVVSAVNSTVAATCRKVCNIKLRSRCDRSPILETSALVVDSISRNLPTISVTSDLRSDLSNIVLADPQFGDSRPVDILIGADLYPKLVKNRSFRFSSGALLAQNTHFGWIITGPIT</sequence>
<evidence type="ECO:0000313" key="2">
    <source>
        <dbReference type="Proteomes" id="UP001652621"/>
    </source>
</evidence>
<dbReference type="AlphaFoldDB" id="A0A9J7DKT1"/>
<name>A0A9J7DKT1_MUSDO</name>